<evidence type="ECO:0000313" key="3">
    <source>
        <dbReference type="Proteomes" id="UP000218209"/>
    </source>
</evidence>
<dbReference type="AlphaFoldDB" id="A0A1X6PJ58"/>
<evidence type="ECO:0000259" key="1">
    <source>
        <dbReference type="Pfam" id="PF04577"/>
    </source>
</evidence>
<accession>A0A1X6PJ58</accession>
<gene>
    <name evidence="2" type="ORF">BU14_0031s0071</name>
</gene>
<sequence>MRTSVGAGAAAGGDGGPPFFDVDLVGAVVPRYHMPHFWSDFLPAAEAYGVLLATNRSKLQVTCLGEGPCDGKAPPAHLLAPAVLLPERLRAEAGTSWVKSVLAMLPPKKNGGGGRGPEGLYVTDAFGASGDGTACFRSLTVPRMRYGGDRLSVAAHQEHVLFSGNGLARAFPPQPGACTLNVTIVNRPPPAGPAALNRRHIKNAVDLGRRLEAVAASAALPPGVSSLTVTPRVVTFTDLPVAAQVAAMQAAHMVISLHGAEVTNAVWLRRGAVLAEVMPAYYDADIFPRQADAYGVQLFQVAAKPDAPAHAACLAHFHPPSSAGAPAAAALVAAFARRAADAAATGAAAPGRRRVVGGLNHGPHAELPHMRMCLREQALEVDAVRLARETLRRGVALCGGSDAAAQAWADALAA</sequence>
<dbReference type="InterPro" id="IPR049625">
    <property type="entry name" value="Glyco_transf_61_cat"/>
</dbReference>
<dbReference type="EMBL" id="KV918767">
    <property type="protein sequence ID" value="OSX80901.1"/>
    <property type="molecule type" value="Genomic_DNA"/>
</dbReference>
<keyword evidence="3" id="KW-1185">Reference proteome</keyword>
<reference evidence="2 3" key="1">
    <citation type="submission" date="2017-03" db="EMBL/GenBank/DDBJ databases">
        <title>WGS assembly of Porphyra umbilicalis.</title>
        <authorList>
            <person name="Brawley S.H."/>
            <person name="Blouin N.A."/>
            <person name="Ficko-Blean E."/>
            <person name="Wheeler G.L."/>
            <person name="Lohr M."/>
            <person name="Goodson H.V."/>
            <person name="Jenkins J.W."/>
            <person name="Blaby-Haas C.E."/>
            <person name="Helliwell K.E."/>
            <person name="Chan C."/>
            <person name="Marriage T."/>
            <person name="Bhattacharya D."/>
            <person name="Klein A.S."/>
            <person name="Badis Y."/>
            <person name="Brodie J."/>
            <person name="Cao Y."/>
            <person name="Collen J."/>
            <person name="Dittami S.M."/>
            <person name="Gachon C.M."/>
            <person name="Green B.R."/>
            <person name="Karpowicz S."/>
            <person name="Kim J.W."/>
            <person name="Kudahl U."/>
            <person name="Lin S."/>
            <person name="Michel G."/>
            <person name="Mittag M."/>
            <person name="Olson B.J."/>
            <person name="Pangilinan J."/>
            <person name="Peng Y."/>
            <person name="Qiu H."/>
            <person name="Shu S."/>
            <person name="Singer J.T."/>
            <person name="Smith A.G."/>
            <person name="Sprecher B.N."/>
            <person name="Wagner V."/>
            <person name="Wang W."/>
            <person name="Wang Z.-Y."/>
            <person name="Yan J."/>
            <person name="Yarish C."/>
            <person name="Zoeuner-Riek S."/>
            <person name="Zhuang Y."/>
            <person name="Zou Y."/>
            <person name="Lindquist E.A."/>
            <person name="Grimwood J."/>
            <person name="Barry K."/>
            <person name="Rokhsar D.S."/>
            <person name="Schmutz J."/>
            <person name="Stiller J.W."/>
            <person name="Grossman A.R."/>
            <person name="Prochnik S.E."/>
        </authorList>
    </citation>
    <scope>NUCLEOTIDE SEQUENCE [LARGE SCALE GENOMIC DNA]</scope>
    <source>
        <strain evidence="2">4086291</strain>
    </source>
</reference>
<proteinExistence type="predicted"/>
<dbReference type="Proteomes" id="UP000218209">
    <property type="component" value="Unassembled WGS sequence"/>
</dbReference>
<evidence type="ECO:0000313" key="2">
    <source>
        <dbReference type="EMBL" id="OSX80901.1"/>
    </source>
</evidence>
<dbReference type="OrthoDB" id="4500at2759"/>
<dbReference type="Pfam" id="PF04577">
    <property type="entry name" value="Glyco_transf_61"/>
    <property type="match status" value="1"/>
</dbReference>
<organism evidence="2 3">
    <name type="scientific">Porphyra umbilicalis</name>
    <name type="common">Purple laver</name>
    <name type="synonym">Red alga</name>
    <dbReference type="NCBI Taxonomy" id="2786"/>
    <lineage>
        <taxon>Eukaryota</taxon>
        <taxon>Rhodophyta</taxon>
        <taxon>Bangiophyceae</taxon>
        <taxon>Bangiales</taxon>
        <taxon>Bangiaceae</taxon>
        <taxon>Porphyra</taxon>
    </lineage>
</organism>
<protein>
    <recommendedName>
        <fullName evidence="1">Glycosyltransferase 61 catalytic domain-containing protein</fullName>
    </recommendedName>
</protein>
<name>A0A1X6PJ58_PORUM</name>
<dbReference type="GO" id="GO:0016757">
    <property type="term" value="F:glycosyltransferase activity"/>
    <property type="evidence" value="ECO:0007669"/>
    <property type="project" value="InterPro"/>
</dbReference>
<feature type="domain" description="Glycosyltransferase 61 catalytic" evidence="1">
    <location>
        <begin position="36"/>
        <end position="274"/>
    </location>
</feature>